<name>A0ABT7IZV3_9ACTN</name>
<organism evidence="9 10">
    <name type="scientific">Streptomyces fuscus</name>
    <dbReference type="NCBI Taxonomy" id="3048495"/>
    <lineage>
        <taxon>Bacteria</taxon>
        <taxon>Bacillati</taxon>
        <taxon>Actinomycetota</taxon>
        <taxon>Actinomycetes</taxon>
        <taxon>Kitasatosporales</taxon>
        <taxon>Streptomycetaceae</taxon>
        <taxon>Streptomyces</taxon>
    </lineage>
</organism>
<dbReference type="PANTHER" id="PTHR14969:SF62">
    <property type="entry name" value="DECAPRENYLPHOSPHORYL-5-PHOSPHORIBOSE PHOSPHATASE RV3807C-RELATED"/>
    <property type="match status" value="1"/>
</dbReference>
<accession>A0ABT7IZV3</accession>
<evidence type="ECO:0000256" key="2">
    <source>
        <dbReference type="ARBA" id="ARBA00022475"/>
    </source>
</evidence>
<feature type="compositionally biased region" description="Low complexity" evidence="7">
    <location>
        <begin position="180"/>
        <end position="196"/>
    </location>
</feature>
<feature type="domain" description="Phosphatidic acid phosphatase type 2/haloperoxidase" evidence="8">
    <location>
        <begin position="64"/>
        <end position="243"/>
    </location>
</feature>
<evidence type="ECO:0000256" key="3">
    <source>
        <dbReference type="ARBA" id="ARBA00022692"/>
    </source>
</evidence>
<dbReference type="PANTHER" id="PTHR14969">
    <property type="entry name" value="SPHINGOSINE-1-PHOSPHATE PHOSPHOHYDROLASE"/>
    <property type="match status" value="1"/>
</dbReference>
<dbReference type="RefSeq" id="WP_285432909.1">
    <property type="nucleotide sequence ID" value="NZ_JASJUS010000012.1"/>
</dbReference>
<evidence type="ECO:0000256" key="7">
    <source>
        <dbReference type="SAM" id="MobiDB-lite"/>
    </source>
</evidence>
<dbReference type="EMBL" id="JASJUS010000012">
    <property type="protein sequence ID" value="MDL2077666.1"/>
    <property type="molecule type" value="Genomic_DNA"/>
</dbReference>
<dbReference type="Proteomes" id="UP001241926">
    <property type="component" value="Unassembled WGS sequence"/>
</dbReference>
<dbReference type="Pfam" id="PF01569">
    <property type="entry name" value="PAP2"/>
    <property type="match status" value="1"/>
</dbReference>
<keyword evidence="4" id="KW-0378">Hydrolase</keyword>
<evidence type="ECO:0000313" key="9">
    <source>
        <dbReference type="EMBL" id="MDL2077666.1"/>
    </source>
</evidence>
<reference evidence="9 10" key="1">
    <citation type="submission" date="2023-05" db="EMBL/GenBank/DDBJ databases">
        <title>Streptomyces fuscus sp. nov., a brown-black pigment producing actinomyces isolated from dry sand of Sea duck farm.</title>
        <authorList>
            <person name="Xie J."/>
            <person name="Shen N."/>
        </authorList>
    </citation>
    <scope>NUCLEOTIDE SEQUENCE [LARGE SCALE GENOMIC DNA]</scope>
    <source>
        <strain evidence="9 10">GXMU-J15</strain>
    </source>
</reference>
<evidence type="ECO:0000256" key="5">
    <source>
        <dbReference type="ARBA" id="ARBA00022989"/>
    </source>
</evidence>
<feature type="compositionally biased region" description="Low complexity" evidence="7">
    <location>
        <begin position="129"/>
        <end position="144"/>
    </location>
</feature>
<dbReference type="SUPFAM" id="SSF48317">
    <property type="entry name" value="Acid phosphatase/Vanadium-dependent haloperoxidase"/>
    <property type="match status" value="1"/>
</dbReference>
<proteinExistence type="predicted"/>
<comment type="subcellular location">
    <subcellularLocation>
        <location evidence="1">Cell membrane</location>
        <topology evidence="1">Multi-pass membrane protein</topology>
    </subcellularLocation>
</comment>
<keyword evidence="2" id="KW-1003">Cell membrane</keyword>
<evidence type="ECO:0000256" key="4">
    <source>
        <dbReference type="ARBA" id="ARBA00022801"/>
    </source>
</evidence>
<comment type="caution">
    <text evidence="9">The sequence shown here is derived from an EMBL/GenBank/DDBJ whole genome shotgun (WGS) entry which is preliminary data.</text>
</comment>
<keyword evidence="5" id="KW-1133">Transmembrane helix</keyword>
<evidence type="ECO:0000313" key="10">
    <source>
        <dbReference type="Proteomes" id="UP001241926"/>
    </source>
</evidence>
<feature type="region of interest" description="Disordered" evidence="7">
    <location>
        <begin position="121"/>
        <end position="196"/>
    </location>
</feature>
<dbReference type="InterPro" id="IPR000326">
    <property type="entry name" value="PAP2/HPO"/>
</dbReference>
<protein>
    <submittedName>
        <fullName evidence="9">Phosphatase PAP2 family protein</fullName>
    </submittedName>
</protein>
<evidence type="ECO:0000256" key="1">
    <source>
        <dbReference type="ARBA" id="ARBA00004651"/>
    </source>
</evidence>
<dbReference type="Gene3D" id="1.20.144.10">
    <property type="entry name" value="Phosphatidic acid phosphatase type 2/haloperoxidase"/>
    <property type="match status" value="1"/>
</dbReference>
<sequence length="249" mass="25188">MDHLDDRILSALRAYGGDPRVAGAARALSWAGEHGALWLAAGFAGAAVDGARRGAWLRGTALTAGAHLVSMGVKRVVRRPRPAHVVPLVRTAGRHSFPSSHAASAAAAAVAFGMLGARAARRTPGASMTRPAPTTDPAPAASGTRPAPGPAHTPRALSTPRAARTADAPRAADARRAARTADAPRAAHAPRAADAPRAARLVLPPLAAAVCLSRMVVGVHYPSDVAAGAVLGALTARLGARWMRGGAHA</sequence>
<feature type="compositionally biased region" description="Low complexity" evidence="7">
    <location>
        <begin position="159"/>
        <end position="169"/>
    </location>
</feature>
<gene>
    <name evidence="9" type="ORF">QNN03_14595</name>
</gene>
<evidence type="ECO:0000256" key="6">
    <source>
        <dbReference type="ARBA" id="ARBA00023136"/>
    </source>
</evidence>
<keyword evidence="10" id="KW-1185">Reference proteome</keyword>
<dbReference type="InterPro" id="IPR036938">
    <property type="entry name" value="PAP2/HPO_sf"/>
</dbReference>
<evidence type="ECO:0000259" key="8">
    <source>
        <dbReference type="Pfam" id="PF01569"/>
    </source>
</evidence>
<keyword evidence="3" id="KW-0812">Transmembrane</keyword>
<keyword evidence="6" id="KW-0472">Membrane</keyword>